<reference evidence="1 2" key="1">
    <citation type="journal article" date="2015" name="Genome Announc.">
        <title>Complete genome sequence of Martelella endophytica YC6887, which has antifungal activity associated with a halophyte.</title>
        <authorList>
            <person name="Khan A."/>
            <person name="Khan H."/>
            <person name="Chung E.J."/>
            <person name="Hossain M.T."/>
            <person name="Chung Y.R."/>
        </authorList>
    </citation>
    <scope>NUCLEOTIDE SEQUENCE [LARGE SCALE GENOMIC DNA]</scope>
    <source>
        <strain evidence="1">YC6887</strain>
    </source>
</reference>
<gene>
    <name evidence="1" type="ORF">TM49_16475</name>
</gene>
<dbReference type="Pfam" id="PF06073">
    <property type="entry name" value="DUF934"/>
    <property type="match status" value="1"/>
</dbReference>
<dbReference type="RefSeq" id="WP_045685366.1">
    <property type="nucleotide sequence ID" value="NZ_CP010803.1"/>
</dbReference>
<dbReference type="HOGENOM" id="CLU_115811_0_0_5"/>
<accession>A0A0D5LXU8</accession>
<dbReference type="PIRSF" id="PIRSF030820">
    <property type="entry name" value="UCP030820"/>
    <property type="match status" value="1"/>
</dbReference>
<dbReference type="EMBL" id="CP010803">
    <property type="protein sequence ID" value="AJY48283.1"/>
    <property type="molecule type" value="Genomic_DNA"/>
</dbReference>
<proteinExistence type="predicted"/>
<sequence length="167" mass="18586">MTAIWKETGFVEDDPWVIESEDRTASEGERRLVPFAEVIESGLPGNERAGVLLGPFDDPLKLEPLLDRIEIIALTFPAFSDGRAFSQATLLRERLGYTGELRAVGDVLIDPLVLMLRTGFDSFAVTNPTAIRRLQEKRLPTVNHHYQPAARAANAPGGYSWRRVAKI</sequence>
<protein>
    <submittedName>
        <fullName evidence="1">Oxidoreductase</fullName>
    </submittedName>
</protein>
<dbReference type="PATRIC" id="fig|1486262.3.peg.3406"/>
<dbReference type="STRING" id="1486262.TM49_16475"/>
<dbReference type="AlphaFoldDB" id="A0A0D5LXU8"/>
<name>A0A0D5LXU8_MAREN</name>
<evidence type="ECO:0000313" key="1">
    <source>
        <dbReference type="EMBL" id="AJY48283.1"/>
    </source>
</evidence>
<dbReference type="Proteomes" id="UP000032611">
    <property type="component" value="Chromosome"/>
</dbReference>
<dbReference type="KEGG" id="mey:TM49_16475"/>
<organism evidence="1 2">
    <name type="scientific">Martelella endophytica</name>
    <dbReference type="NCBI Taxonomy" id="1486262"/>
    <lineage>
        <taxon>Bacteria</taxon>
        <taxon>Pseudomonadati</taxon>
        <taxon>Pseudomonadota</taxon>
        <taxon>Alphaproteobacteria</taxon>
        <taxon>Hyphomicrobiales</taxon>
        <taxon>Aurantimonadaceae</taxon>
        <taxon>Martelella</taxon>
    </lineage>
</organism>
<keyword evidence="2" id="KW-1185">Reference proteome</keyword>
<evidence type="ECO:0000313" key="2">
    <source>
        <dbReference type="Proteomes" id="UP000032611"/>
    </source>
</evidence>
<dbReference type="OrthoDB" id="9800421at2"/>
<dbReference type="InterPro" id="IPR008318">
    <property type="entry name" value="UCP030820"/>
</dbReference>